<dbReference type="Pfam" id="PF05593">
    <property type="entry name" value="RHS_repeat"/>
    <property type="match status" value="3"/>
</dbReference>
<evidence type="ECO:0000256" key="2">
    <source>
        <dbReference type="SAM" id="MobiDB-lite"/>
    </source>
</evidence>
<protein>
    <submittedName>
        <fullName evidence="5">Sugar-binding protein</fullName>
    </submittedName>
</protein>
<keyword evidence="3" id="KW-1133">Transmembrane helix</keyword>
<dbReference type="Gene3D" id="2.180.10.10">
    <property type="entry name" value="RHS repeat-associated core"/>
    <property type="match status" value="3"/>
</dbReference>
<reference evidence="5 6" key="1">
    <citation type="submission" date="2015-10" db="EMBL/GenBank/DDBJ databases">
        <title>The utility of whole genome sequencing in characterizing Acinetobacter epidemiology and analyzing hospital outbreaks.</title>
        <authorList>
            <person name="Ozer E.A."/>
            <person name="Fitzpatrick M.A."/>
            <person name="Hauser A.R."/>
        </authorList>
    </citation>
    <scope>NUCLEOTIDE SEQUENCE [LARGE SCALE GENOMIC DNA]</scope>
    <source>
        <strain evidence="5 6">ABBL059</strain>
    </source>
</reference>
<evidence type="ECO:0000256" key="3">
    <source>
        <dbReference type="SAM" id="Phobius"/>
    </source>
</evidence>
<feature type="compositionally biased region" description="Low complexity" evidence="2">
    <location>
        <begin position="539"/>
        <end position="566"/>
    </location>
</feature>
<sequence>MKRYKKIIQYLVNILFLIFMIGGEQIYAEMYTVDKESFVSYDPNIKSCTAGYNLLSGQITYNKNLISGALPYSLSYRKATRHQILDQETAIGADSWSDNYDGYVNVYYGTYTTANRNMISIINYAIKLPNNNHRYYFKNGPTNFTDYGYPEPWVQEKNRALYRIYTSSEPPASSLPGDGESGGYASTDFGQIKFTVGSNSMTVVRAGVTYSATVSKSVNNEVLFRFNKITYPDGRVINLSYDSALNLTTVTDNKNNKLALTRNGAQVSSVMFTGGSQGDSQQYDLTYASVIAGSTSYTQLTQIKNAKNNRKESYTYSSALSLPYYEAAKINNIANPEVAAQRPVLQSVKDNLDQIKQTWTIEYPSYFYDASVLRVTTAKIILRSFIGDAGGSVSGDTTTTYDDKETSSKITMSFSPDGGQAVNTIINTTHPDYSKTNVDVSGFPCLTTGDSRPIKSIIYAPADIRPMQITDQNSNVTTYAYDNLNRILEIIEASGSTLSRKTTYTYGALSNGATNSFNIPTQTQTGNVTITNQVNAKGQITQRSESSSQSGSTTKTTTYTYYTDTTKPNNGLLSSEDGPRTGTVDKISYVYDNYGNLSEVSSSVNGATRTTQYVGYNSFGKPERIVHPNGMVQKYVYNIDGTLSSVVLGNGSTTGVITGQNTSYTYDTLGQLIKTVNPDGEVTSYSYDNLGRIVKVTYADGSVNTKTYFNNNAVSSDELKDSSATVVYKGLYQTLDANGRVAKIQVGSDSTSYWKTFSYDANGNVLLTKTALDTTESWTYDAFNRVISHTDSTNNTNTKTYDALDNTISALDALASGTNPYAYRNGSILTQETNKDYGTKSYTYNEADQLIQSLYGSRKCSYADIDEIGRNRSISCQHATATTVDMLGYDDAYTYDSSRFGRLDKITSNKSYGVDSNYGYDLYDRVTSKSQSNKALTAWGASANTLSTGYTWSNGDKLTSLSLPSGRKLTYNYDSTLKGQITGLTLDGSAVISNVSYDAAGQMTGWTWGSNAGSYTWTYSTSKNGLIKQIVNKTSGGATTYSLSYGFDRDGRITSVSRNNSLNDTYSYDNANRLLTESRVNGSTTVYSIAYTYDKNGNRLTLRASGSHLQPAATVNYGYTGNKLTSLTKNGAAQSVNYTANAELYIGSTVPSYDYAGRRRGEGTSTTINRYMSYNANNERTLTSLASGWVNSTTQFVYDEQNHLVGEYTASGVPIVEYVWLGDKPIAAIYGSGSATTIYYIVTDVQNTPRRLVNTSGNVVWSWDSTAFGLGSPTGSVTFNLRFPGQYYDATTGQFYNHHRFYSPELGRYMEPDPIGLKGGLNPYIYALNNPVMYIDQVGKIPLPIVTGIIGGIVGGGASVIVQLSSHQSINWEKVGIAMGVGAIAGAVSPWTATSAIGSIMTGSISNTIQYSAGQFAEGNSVSAMGLVSNAVIGAVGGGIGGTTIRNVGIPLSTTSIFISKALAKNVNTNRAILANTTDSAMARGFTGAVSSEGLGDILDRFSGGRGSEVGFQSSGGNGYIGNNGYYISNNGLGSIRSVGYADGYLNGVSLGTNITIFFDSGAIVTYGCSSLCRLEI</sequence>
<dbReference type="InterPro" id="IPR050708">
    <property type="entry name" value="T6SS_VgrG/RHS"/>
</dbReference>
<evidence type="ECO:0000313" key="5">
    <source>
        <dbReference type="EMBL" id="KQD16713.1"/>
    </source>
</evidence>
<feature type="domain" description="Teneurin-like YD-shell" evidence="4">
    <location>
        <begin position="1235"/>
        <end position="1313"/>
    </location>
</feature>
<dbReference type="PANTHER" id="PTHR32305:SF15">
    <property type="entry name" value="PROTEIN RHSA-RELATED"/>
    <property type="match status" value="1"/>
</dbReference>
<dbReference type="InterPro" id="IPR031325">
    <property type="entry name" value="RHS_repeat"/>
</dbReference>
<dbReference type="NCBIfam" id="TIGR01643">
    <property type="entry name" value="YD_repeat_2x"/>
    <property type="match status" value="2"/>
</dbReference>
<dbReference type="InterPro" id="IPR006530">
    <property type="entry name" value="YD"/>
</dbReference>
<evidence type="ECO:0000256" key="1">
    <source>
        <dbReference type="ARBA" id="ARBA00022737"/>
    </source>
</evidence>
<dbReference type="PANTHER" id="PTHR32305">
    <property type="match status" value="1"/>
</dbReference>
<dbReference type="RefSeq" id="WP_000833219.1">
    <property type="nucleotide sequence ID" value="NZ_JAECSJ010000035.1"/>
</dbReference>
<proteinExistence type="predicted"/>
<evidence type="ECO:0000259" key="4">
    <source>
        <dbReference type="Pfam" id="PF25023"/>
    </source>
</evidence>
<organism evidence="5 6">
    <name type="scientific">Acinetobacter baumannii</name>
    <dbReference type="NCBI Taxonomy" id="470"/>
    <lineage>
        <taxon>Bacteria</taxon>
        <taxon>Pseudomonadati</taxon>
        <taxon>Pseudomonadota</taxon>
        <taxon>Gammaproteobacteria</taxon>
        <taxon>Moraxellales</taxon>
        <taxon>Moraxellaceae</taxon>
        <taxon>Acinetobacter</taxon>
        <taxon>Acinetobacter calcoaceticus/baumannii complex</taxon>
    </lineage>
</organism>
<evidence type="ECO:0000313" key="6">
    <source>
        <dbReference type="Proteomes" id="UP000051322"/>
    </source>
</evidence>
<accession>A0AB73FCL1</accession>
<name>A0AB73FCL1_ACIBA</name>
<dbReference type="Proteomes" id="UP000051322">
    <property type="component" value="Unassembled WGS sequence"/>
</dbReference>
<dbReference type="NCBIfam" id="TIGR03696">
    <property type="entry name" value="Rhs_assc_core"/>
    <property type="match status" value="1"/>
</dbReference>
<feature type="region of interest" description="Disordered" evidence="2">
    <location>
        <begin position="538"/>
        <end position="579"/>
    </location>
</feature>
<keyword evidence="3" id="KW-0812">Transmembrane</keyword>
<keyword evidence="3" id="KW-0472">Membrane</keyword>
<keyword evidence="1" id="KW-0677">Repeat</keyword>
<gene>
    <name evidence="5" type="ORF">APD06_04835</name>
</gene>
<dbReference type="EMBL" id="LLFE01000092">
    <property type="protein sequence ID" value="KQD16713.1"/>
    <property type="molecule type" value="Genomic_DNA"/>
</dbReference>
<dbReference type="Pfam" id="PF25023">
    <property type="entry name" value="TEN_YD-shell"/>
    <property type="match status" value="1"/>
</dbReference>
<dbReference type="InterPro" id="IPR056823">
    <property type="entry name" value="TEN-like_YD-shell"/>
</dbReference>
<comment type="caution">
    <text evidence="5">The sequence shown here is derived from an EMBL/GenBank/DDBJ whole genome shotgun (WGS) entry which is preliminary data.</text>
</comment>
<feature type="transmembrane region" description="Helical" evidence="3">
    <location>
        <begin position="7"/>
        <end position="28"/>
    </location>
</feature>
<dbReference type="InterPro" id="IPR022385">
    <property type="entry name" value="Rhs_assc_core"/>
</dbReference>
<dbReference type="PRINTS" id="PR00394">
    <property type="entry name" value="RHSPROTEIN"/>
</dbReference>